<dbReference type="GO" id="GO:0003700">
    <property type="term" value="F:DNA-binding transcription factor activity"/>
    <property type="evidence" value="ECO:0007669"/>
    <property type="project" value="TreeGrafter"/>
</dbReference>
<dbReference type="InterPro" id="IPR009057">
    <property type="entry name" value="Homeodomain-like_sf"/>
</dbReference>
<evidence type="ECO:0000313" key="6">
    <source>
        <dbReference type="EMBL" id="PVH27401.1"/>
    </source>
</evidence>
<feature type="domain" description="HTH tetR-type" evidence="5">
    <location>
        <begin position="18"/>
        <end position="78"/>
    </location>
</feature>
<evidence type="ECO:0000256" key="2">
    <source>
        <dbReference type="ARBA" id="ARBA00023125"/>
    </source>
</evidence>
<dbReference type="InterPro" id="IPR050109">
    <property type="entry name" value="HTH-type_TetR-like_transc_reg"/>
</dbReference>
<keyword evidence="7" id="KW-1185">Reference proteome</keyword>
<keyword evidence="3" id="KW-0804">Transcription</keyword>
<dbReference type="InterPro" id="IPR001647">
    <property type="entry name" value="HTH_TetR"/>
</dbReference>
<keyword evidence="1" id="KW-0805">Transcription regulation</keyword>
<dbReference type="PANTHER" id="PTHR30055:SF234">
    <property type="entry name" value="HTH-TYPE TRANSCRIPTIONAL REGULATOR BETI"/>
    <property type="match status" value="1"/>
</dbReference>
<dbReference type="Pfam" id="PF00440">
    <property type="entry name" value="TetR_N"/>
    <property type="match status" value="1"/>
</dbReference>
<gene>
    <name evidence="6" type="ORF">DDE20_17385</name>
</gene>
<dbReference type="EMBL" id="QDKM01000013">
    <property type="protein sequence ID" value="PVH27401.1"/>
    <property type="molecule type" value="Genomic_DNA"/>
</dbReference>
<dbReference type="PANTHER" id="PTHR30055">
    <property type="entry name" value="HTH-TYPE TRANSCRIPTIONAL REGULATOR RUTR"/>
    <property type="match status" value="1"/>
</dbReference>
<evidence type="ECO:0000313" key="7">
    <source>
        <dbReference type="Proteomes" id="UP000245911"/>
    </source>
</evidence>
<proteinExistence type="predicted"/>
<reference evidence="6 7" key="1">
    <citation type="submission" date="2018-04" db="EMBL/GenBank/DDBJ databases">
        <title>Pararhodobacter oceanense sp. nov., isolated from marine intertidal sediment.</title>
        <authorList>
            <person name="Wang X.-L."/>
            <person name="Du Z.-J."/>
        </authorList>
    </citation>
    <scope>NUCLEOTIDE SEQUENCE [LARGE SCALE GENOMIC DNA]</scope>
    <source>
        <strain evidence="6 7">AM505</strain>
    </source>
</reference>
<evidence type="ECO:0000256" key="3">
    <source>
        <dbReference type="ARBA" id="ARBA00023163"/>
    </source>
</evidence>
<dbReference type="GO" id="GO:0000976">
    <property type="term" value="F:transcription cis-regulatory region binding"/>
    <property type="evidence" value="ECO:0007669"/>
    <property type="project" value="TreeGrafter"/>
</dbReference>
<dbReference type="PROSITE" id="PS50977">
    <property type="entry name" value="HTH_TETR_2"/>
    <property type="match status" value="1"/>
</dbReference>
<dbReference type="Gene3D" id="1.10.357.10">
    <property type="entry name" value="Tetracycline Repressor, domain 2"/>
    <property type="match status" value="1"/>
</dbReference>
<dbReference type="OrthoDB" id="3218408at2"/>
<keyword evidence="2 4" id="KW-0238">DNA-binding</keyword>
<dbReference type="AlphaFoldDB" id="A0A2T8HPN1"/>
<accession>A0A2T8HPN1</accession>
<dbReference type="SUPFAM" id="SSF46689">
    <property type="entry name" value="Homeodomain-like"/>
    <property type="match status" value="1"/>
</dbReference>
<evidence type="ECO:0000259" key="5">
    <source>
        <dbReference type="PROSITE" id="PS50977"/>
    </source>
</evidence>
<evidence type="ECO:0000256" key="1">
    <source>
        <dbReference type="ARBA" id="ARBA00023015"/>
    </source>
</evidence>
<evidence type="ECO:0000256" key="4">
    <source>
        <dbReference type="PROSITE-ProRule" id="PRU00335"/>
    </source>
</evidence>
<comment type="caution">
    <text evidence="6">The sequence shown here is derived from an EMBL/GenBank/DDBJ whole genome shotgun (WGS) entry which is preliminary data.</text>
</comment>
<protein>
    <recommendedName>
        <fullName evidence="5">HTH tetR-type domain-containing protein</fullName>
    </recommendedName>
</protein>
<dbReference type="Proteomes" id="UP000245911">
    <property type="component" value="Unassembled WGS sequence"/>
</dbReference>
<sequence length="212" mass="24387">MPVSKQPTTKPGESQSVHLTRDDWIDAAWGALSEGSLDTVKVDPIAKRLKVTRGSFYWHFKNRQDLIDAVVDRWIYRLGRTTAVHHLIDSEKPPADRLWDVFEYVIRMVSGPQSVFLRLAAASDPQLLQRIQSEDENRIQGYTQIFSAMGLDEVRARRIAEHYYVIVMSEFLRNGCLDLDQRLAAARVQHEFVTETARLFLEHPRCAVPPSR</sequence>
<organism evidence="6 7">
    <name type="scientific">Pararhodobacter oceanensis</name>
    <dbReference type="NCBI Taxonomy" id="2172121"/>
    <lineage>
        <taxon>Bacteria</taxon>
        <taxon>Pseudomonadati</taxon>
        <taxon>Pseudomonadota</taxon>
        <taxon>Alphaproteobacteria</taxon>
        <taxon>Rhodobacterales</taxon>
        <taxon>Paracoccaceae</taxon>
        <taxon>Pararhodobacter</taxon>
    </lineage>
</organism>
<feature type="DNA-binding region" description="H-T-H motif" evidence="4">
    <location>
        <begin position="41"/>
        <end position="60"/>
    </location>
</feature>
<name>A0A2T8HPN1_9RHOB</name>